<dbReference type="InterPro" id="IPR040079">
    <property type="entry name" value="Glutathione_S-Trfase"/>
</dbReference>
<accession>A0A8H9IB80</accession>
<name>A0A8H9IB80_9ALTE</name>
<evidence type="ECO:0000313" key="4">
    <source>
        <dbReference type="Proteomes" id="UP000622604"/>
    </source>
</evidence>
<gene>
    <name evidence="3" type="primary">gst15</name>
    <name evidence="3" type="ORF">GCM10011274_25750</name>
</gene>
<feature type="domain" description="GST N-terminal" evidence="1">
    <location>
        <begin position="3"/>
        <end position="84"/>
    </location>
</feature>
<evidence type="ECO:0000259" key="2">
    <source>
        <dbReference type="PROSITE" id="PS50405"/>
    </source>
</evidence>
<dbReference type="SUPFAM" id="SSF52833">
    <property type="entry name" value="Thioredoxin-like"/>
    <property type="match status" value="1"/>
</dbReference>
<dbReference type="PANTHER" id="PTHR44051:SF2">
    <property type="entry name" value="HYPOTHETICAL GLUTATHIONE S-TRANSFERASE LIKE PROTEIN"/>
    <property type="match status" value="1"/>
</dbReference>
<sequence>MSNAIKIHGFPLSGHAHRVELFASVAGIAHEVIYVDLPAGEHKQAPFLALNPLGVVPVIEDSDVVIHDSISILIYLARKYAPSYIPQDLASEAEMHRFLAMSAGEISYGPGAARLINVFNSPVDPVFAKETAAKALTKLEQQLDGNDFLVANKVSLADFAIYSYVAHAPEGDVSLDPYPNIRRWLSNVEGLSGFVPMQATKAGLVK</sequence>
<feature type="domain" description="GST C-terminal" evidence="2">
    <location>
        <begin position="88"/>
        <end position="206"/>
    </location>
</feature>
<dbReference type="InterPro" id="IPR004045">
    <property type="entry name" value="Glutathione_S-Trfase_N"/>
</dbReference>
<evidence type="ECO:0000259" key="1">
    <source>
        <dbReference type="PROSITE" id="PS50404"/>
    </source>
</evidence>
<dbReference type="InterPro" id="IPR004046">
    <property type="entry name" value="GST_C"/>
</dbReference>
<evidence type="ECO:0000313" key="3">
    <source>
        <dbReference type="EMBL" id="GGZ66161.1"/>
    </source>
</evidence>
<dbReference type="Gene3D" id="3.40.30.10">
    <property type="entry name" value="Glutaredoxin"/>
    <property type="match status" value="1"/>
</dbReference>
<reference evidence="3" key="1">
    <citation type="journal article" date="2014" name="Int. J. Syst. Evol. Microbiol.">
        <title>Complete genome sequence of Corynebacterium casei LMG S-19264T (=DSM 44701T), isolated from a smear-ripened cheese.</title>
        <authorList>
            <consortium name="US DOE Joint Genome Institute (JGI-PGF)"/>
            <person name="Walter F."/>
            <person name="Albersmeier A."/>
            <person name="Kalinowski J."/>
            <person name="Ruckert C."/>
        </authorList>
    </citation>
    <scope>NUCLEOTIDE SEQUENCE</scope>
    <source>
        <strain evidence="3">KCTC 32337</strain>
    </source>
</reference>
<dbReference type="PROSITE" id="PS50405">
    <property type="entry name" value="GST_CTER"/>
    <property type="match status" value="1"/>
</dbReference>
<proteinExistence type="predicted"/>
<dbReference type="CDD" id="cd03206">
    <property type="entry name" value="GST_C_7"/>
    <property type="match status" value="1"/>
</dbReference>
<dbReference type="InterPro" id="IPR036282">
    <property type="entry name" value="Glutathione-S-Trfase_C_sf"/>
</dbReference>
<dbReference type="Proteomes" id="UP000622604">
    <property type="component" value="Unassembled WGS sequence"/>
</dbReference>
<dbReference type="RefSeq" id="WP_007992017.1">
    <property type="nucleotide sequence ID" value="NZ_BMZC01000006.1"/>
</dbReference>
<dbReference type="Gene3D" id="1.20.1050.10">
    <property type="match status" value="1"/>
</dbReference>
<dbReference type="InterPro" id="IPR010987">
    <property type="entry name" value="Glutathione-S-Trfase_C-like"/>
</dbReference>
<dbReference type="CDD" id="cd03056">
    <property type="entry name" value="GST_N_4"/>
    <property type="match status" value="1"/>
</dbReference>
<protein>
    <submittedName>
        <fullName evidence="3">Glutathione S-transferase</fullName>
    </submittedName>
</protein>
<dbReference type="SFLD" id="SFLDS00019">
    <property type="entry name" value="Glutathione_Transferase_(cytos"/>
    <property type="match status" value="1"/>
</dbReference>
<dbReference type="SUPFAM" id="SSF47616">
    <property type="entry name" value="GST C-terminal domain-like"/>
    <property type="match status" value="1"/>
</dbReference>
<dbReference type="Pfam" id="PF00043">
    <property type="entry name" value="GST_C"/>
    <property type="match status" value="1"/>
</dbReference>
<dbReference type="PROSITE" id="PS50404">
    <property type="entry name" value="GST_NTER"/>
    <property type="match status" value="1"/>
</dbReference>
<dbReference type="AlphaFoldDB" id="A0A8H9IB80"/>
<dbReference type="EMBL" id="BMZC01000006">
    <property type="protein sequence ID" value="GGZ66161.1"/>
    <property type="molecule type" value="Genomic_DNA"/>
</dbReference>
<reference evidence="3" key="2">
    <citation type="submission" date="2020-09" db="EMBL/GenBank/DDBJ databases">
        <authorList>
            <person name="Sun Q."/>
            <person name="Kim S."/>
        </authorList>
    </citation>
    <scope>NUCLEOTIDE SEQUENCE</scope>
    <source>
        <strain evidence="3">KCTC 32337</strain>
    </source>
</reference>
<dbReference type="Pfam" id="PF13409">
    <property type="entry name" value="GST_N_2"/>
    <property type="match status" value="1"/>
</dbReference>
<dbReference type="PANTHER" id="PTHR44051">
    <property type="entry name" value="GLUTATHIONE S-TRANSFERASE-RELATED"/>
    <property type="match status" value="1"/>
</dbReference>
<organism evidence="3 4">
    <name type="scientific">Paraglaciecola chathamensis</name>
    <dbReference type="NCBI Taxonomy" id="368405"/>
    <lineage>
        <taxon>Bacteria</taxon>
        <taxon>Pseudomonadati</taxon>
        <taxon>Pseudomonadota</taxon>
        <taxon>Gammaproteobacteria</taxon>
        <taxon>Alteromonadales</taxon>
        <taxon>Alteromonadaceae</taxon>
        <taxon>Paraglaciecola</taxon>
    </lineage>
</organism>
<dbReference type="InterPro" id="IPR036249">
    <property type="entry name" value="Thioredoxin-like_sf"/>
</dbReference>
<dbReference type="SFLD" id="SFLDG00358">
    <property type="entry name" value="Main_(cytGST)"/>
    <property type="match status" value="1"/>
</dbReference>
<comment type="caution">
    <text evidence="3">The sequence shown here is derived from an EMBL/GenBank/DDBJ whole genome shotgun (WGS) entry which is preliminary data.</text>
</comment>